<dbReference type="Pfam" id="PF20151">
    <property type="entry name" value="DUF6533"/>
    <property type="match status" value="1"/>
</dbReference>
<dbReference type="InParanoid" id="A0A0C3API8"/>
<proteinExistence type="predicted"/>
<evidence type="ECO:0000259" key="1">
    <source>
        <dbReference type="Pfam" id="PF20151"/>
    </source>
</evidence>
<evidence type="ECO:0000313" key="2">
    <source>
        <dbReference type="EMBL" id="KIM75818.1"/>
    </source>
</evidence>
<dbReference type="InterPro" id="IPR045340">
    <property type="entry name" value="DUF6533"/>
</dbReference>
<gene>
    <name evidence="2" type="ORF">PILCRDRAFT_665697</name>
</gene>
<dbReference type="EMBL" id="KN833042">
    <property type="protein sequence ID" value="KIM75818.1"/>
    <property type="molecule type" value="Genomic_DNA"/>
</dbReference>
<dbReference type="AlphaFoldDB" id="A0A0C3API8"/>
<organism evidence="2 3">
    <name type="scientific">Piloderma croceum (strain F 1598)</name>
    <dbReference type="NCBI Taxonomy" id="765440"/>
    <lineage>
        <taxon>Eukaryota</taxon>
        <taxon>Fungi</taxon>
        <taxon>Dikarya</taxon>
        <taxon>Basidiomycota</taxon>
        <taxon>Agaricomycotina</taxon>
        <taxon>Agaricomycetes</taxon>
        <taxon>Agaricomycetidae</taxon>
        <taxon>Atheliales</taxon>
        <taxon>Atheliaceae</taxon>
        <taxon>Piloderma</taxon>
    </lineage>
</organism>
<feature type="domain" description="DUF6533" evidence="1">
    <location>
        <begin position="17"/>
        <end position="62"/>
    </location>
</feature>
<name>A0A0C3API8_PILCF</name>
<dbReference type="OrthoDB" id="2692685at2759"/>
<reference evidence="2 3" key="1">
    <citation type="submission" date="2014-04" db="EMBL/GenBank/DDBJ databases">
        <authorList>
            <consortium name="DOE Joint Genome Institute"/>
            <person name="Kuo A."/>
            <person name="Tarkka M."/>
            <person name="Buscot F."/>
            <person name="Kohler A."/>
            <person name="Nagy L.G."/>
            <person name="Floudas D."/>
            <person name="Copeland A."/>
            <person name="Barry K.W."/>
            <person name="Cichocki N."/>
            <person name="Veneault-Fourrey C."/>
            <person name="LaButti K."/>
            <person name="Lindquist E.A."/>
            <person name="Lipzen A."/>
            <person name="Lundell T."/>
            <person name="Morin E."/>
            <person name="Murat C."/>
            <person name="Sun H."/>
            <person name="Tunlid A."/>
            <person name="Henrissat B."/>
            <person name="Grigoriev I.V."/>
            <person name="Hibbett D.S."/>
            <person name="Martin F."/>
            <person name="Nordberg H.P."/>
            <person name="Cantor M.N."/>
            <person name="Hua S.X."/>
        </authorList>
    </citation>
    <scope>NUCLEOTIDE SEQUENCE [LARGE SCALE GENOMIC DNA]</scope>
    <source>
        <strain evidence="2 3">F 1598</strain>
    </source>
</reference>
<sequence>MPASYDQVASETITSNYIIVASVTFLLYDYALTFAQEVEFVWQQKMGLGKALFLLNRYIPMIDLVFRMIANVEPAINSHKLLPVSSSRHLAYTAQSYRRRFTAFTSYLGYLEAGKEYFNFAWLALWALCYSCSGGERVRVNHSNQ</sequence>
<protein>
    <recommendedName>
        <fullName evidence="1">DUF6533 domain-containing protein</fullName>
    </recommendedName>
</protein>
<dbReference type="HOGENOM" id="CLU_1787556_0_0_1"/>
<dbReference type="Proteomes" id="UP000054166">
    <property type="component" value="Unassembled WGS sequence"/>
</dbReference>
<evidence type="ECO:0000313" key="3">
    <source>
        <dbReference type="Proteomes" id="UP000054166"/>
    </source>
</evidence>
<accession>A0A0C3API8</accession>
<reference evidence="3" key="2">
    <citation type="submission" date="2015-01" db="EMBL/GenBank/DDBJ databases">
        <title>Evolutionary Origins and Diversification of the Mycorrhizal Mutualists.</title>
        <authorList>
            <consortium name="DOE Joint Genome Institute"/>
            <consortium name="Mycorrhizal Genomics Consortium"/>
            <person name="Kohler A."/>
            <person name="Kuo A."/>
            <person name="Nagy L.G."/>
            <person name="Floudas D."/>
            <person name="Copeland A."/>
            <person name="Barry K.W."/>
            <person name="Cichocki N."/>
            <person name="Veneault-Fourrey C."/>
            <person name="LaButti K."/>
            <person name="Lindquist E.A."/>
            <person name="Lipzen A."/>
            <person name="Lundell T."/>
            <person name="Morin E."/>
            <person name="Murat C."/>
            <person name="Riley R."/>
            <person name="Ohm R."/>
            <person name="Sun H."/>
            <person name="Tunlid A."/>
            <person name="Henrissat B."/>
            <person name="Grigoriev I.V."/>
            <person name="Hibbett D.S."/>
            <person name="Martin F."/>
        </authorList>
    </citation>
    <scope>NUCLEOTIDE SEQUENCE [LARGE SCALE GENOMIC DNA]</scope>
    <source>
        <strain evidence="3">F 1598</strain>
    </source>
</reference>
<keyword evidence="3" id="KW-1185">Reference proteome</keyword>